<dbReference type="InterPro" id="IPR032675">
    <property type="entry name" value="LRR_dom_sf"/>
</dbReference>
<dbReference type="EMBL" id="PXXK01000191">
    <property type="protein sequence ID" value="RFN48929.1"/>
    <property type="molecule type" value="Genomic_DNA"/>
</dbReference>
<accession>A0A395MPB7</accession>
<dbReference type="AlphaFoldDB" id="A0A395MPB7"/>
<dbReference type="SUPFAM" id="SSF52047">
    <property type="entry name" value="RNI-like"/>
    <property type="match status" value="1"/>
</dbReference>
<evidence type="ECO:0008006" key="3">
    <source>
        <dbReference type="Google" id="ProtNLM"/>
    </source>
</evidence>
<sequence length="585" mass="66744">MDGGGILLHEVLEGMRDVGACHSLSTLILDEVAPCGEDEGWDDELRKLPGTAPMQKLEFNRFDLPPKALEVLVRWPKELHSLSVRPSESQIEDDVWHWGSLQPILETQMANLRELNLYGLMLDRNLEILDLTGFTMLERLSLPATSTGFNMRDTPRILAPNLRFFEWQVSLAGYYDLFSVEHYKWVLGMVELAAQQQQKLKTIFVAVDCSNCPNISTTSFTQLTMATTIELKANQSHFPVLSLPQEILSSILDLVINAERYPGDEFDNRLKATFVCTALKRLPKLKTLRLLGRDVSLPFIVDVMCYITRYSTNLSVLEFGKIGTKGSSSCLQALKELEGTGPVTSLTMDEFSHTPEALDAIVRWPRNLEKLSIFPSVVFDSYYVTQPLFTGWDFATVQPILETQMASLRELAMLALYRDLDRMVGDIENLDLTGFAKLKVLTLPAFQTGYDTRHIPRILAPNLCIFNWLGAFYDSTEEWVIPEGWVIPEEWVMPEEGVSPEEWGIPQDWTSLEANSEGFSRKQEDWVRAMVDFAAKRQQRLREIYIVFKHQQRGRGDEESCVGYPCERLEKIARDSEEFGIKVRY</sequence>
<proteinExistence type="predicted"/>
<reference evidence="1 2" key="1">
    <citation type="journal article" date="2018" name="PLoS Pathog.">
        <title>Evolution of structural diversity of trichothecenes, a family of toxins produced by plant pathogenic and entomopathogenic fungi.</title>
        <authorList>
            <person name="Proctor R.H."/>
            <person name="McCormick S.P."/>
            <person name="Kim H.S."/>
            <person name="Cardoza R.E."/>
            <person name="Stanley A.M."/>
            <person name="Lindo L."/>
            <person name="Kelly A."/>
            <person name="Brown D.W."/>
            <person name="Lee T."/>
            <person name="Vaughan M.M."/>
            <person name="Alexander N.J."/>
            <person name="Busman M."/>
            <person name="Gutierrez S."/>
        </authorList>
    </citation>
    <scope>NUCLEOTIDE SEQUENCE [LARGE SCALE GENOMIC DNA]</scope>
    <source>
        <strain evidence="1 2">NRRL 13405</strain>
    </source>
</reference>
<evidence type="ECO:0000313" key="1">
    <source>
        <dbReference type="EMBL" id="RFN48929.1"/>
    </source>
</evidence>
<organism evidence="1 2">
    <name type="scientific">Fusarium flagelliforme</name>
    <dbReference type="NCBI Taxonomy" id="2675880"/>
    <lineage>
        <taxon>Eukaryota</taxon>
        <taxon>Fungi</taxon>
        <taxon>Dikarya</taxon>
        <taxon>Ascomycota</taxon>
        <taxon>Pezizomycotina</taxon>
        <taxon>Sordariomycetes</taxon>
        <taxon>Hypocreomycetidae</taxon>
        <taxon>Hypocreales</taxon>
        <taxon>Nectriaceae</taxon>
        <taxon>Fusarium</taxon>
        <taxon>Fusarium incarnatum-equiseti species complex</taxon>
    </lineage>
</organism>
<comment type="caution">
    <text evidence="1">The sequence shown here is derived from an EMBL/GenBank/DDBJ whole genome shotgun (WGS) entry which is preliminary data.</text>
</comment>
<keyword evidence="2" id="KW-1185">Reference proteome</keyword>
<dbReference type="Gene3D" id="3.80.10.10">
    <property type="entry name" value="Ribonuclease Inhibitor"/>
    <property type="match status" value="1"/>
</dbReference>
<gene>
    <name evidence="1" type="ORF">FIE12Z_6776</name>
</gene>
<protein>
    <recommendedName>
        <fullName evidence="3">F-box domain-containing protein</fullName>
    </recommendedName>
</protein>
<evidence type="ECO:0000313" key="2">
    <source>
        <dbReference type="Proteomes" id="UP000265631"/>
    </source>
</evidence>
<name>A0A395MPB7_9HYPO</name>
<dbReference type="Proteomes" id="UP000265631">
    <property type="component" value="Unassembled WGS sequence"/>
</dbReference>